<keyword evidence="2" id="KW-1185">Reference proteome</keyword>
<proteinExistence type="predicted"/>
<comment type="caution">
    <text evidence="1">The sequence shown here is derived from an EMBL/GenBank/DDBJ whole genome shotgun (WGS) entry which is preliminary data.</text>
</comment>
<sequence>MLSPEPILLNLSFATLEIHENCVISTIKEGILFDKEERKQLYEVFKQHFRQKPFVYISNRKNDYTVNPTSYLQEDDFAQLMGMAVLCYSKSTYDNALFEKRFYKQEFHVFYSFQTCEHWAKEVLFSKN</sequence>
<organism evidence="1 2">
    <name type="scientific">Marixanthomonas spongiae</name>
    <dbReference type="NCBI Taxonomy" id="2174845"/>
    <lineage>
        <taxon>Bacteria</taxon>
        <taxon>Pseudomonadati</taxon>
        <taxon>Bacteroidota</taxon>
        <taxon>Flavobacteriia</taxon>
        <taxon>Flavobacteriales</taxon>
        <taxon>Flavobacteriaceae</taxon>
        <taxon>Marixanthomonas</taxon>
    </lineage>
</organism>
<protein>
    <submittedName>
        <fullName evidence="1">Uncharacterized protein</fullName>
    </submittedName>
</protein>
<dbReference type="RefSeq" id="WP_116694918.1">
    <property type="nucleotide sequence ID" value="NZ_QEHR01000007.1"/>
</dbReference>
<dbReference type="Proteomes" id="UP000245962">
    <property type="component" value="Unassembled WGS sequence"/>
</dbReference>
<dbReference type="EMBL" id="QEHR01000007">
    <property type="protein sequence ID" value="PVW13785.1"/>
    <property type="molecule type" value="Genomic_DNA"/>
</dbReference>
<evidence type="ECO:0000313" key="2">
    <source>
        <dbReference type="Proteomes" id="UP000245962"/>
    </source>
</evidence>
<gene>
    <name evidence="1" type="ORF">DDV96_11545</name>
</gene>
<dbReference type="AlphaFoldDB" id="A0A2U0HY48"/>
<accession>A0A2U0HY48</accession>
<evidence type="ECO:0000313" key="1">
    <source>
        <dbReference type="EMBL" id="PVW13785.1"/>
    </source>
</evidence>
<reference evidence="1 2" key="1">
    <citation type="submission" date="2018-04" db="EMBL/GenBank/DDBJ databases">
        <title>Marixanthomonas spongiae HN-E44 sp. nov., isolated from a marine sponge.</title>
        <authorList>
            <person name="Luo L."/>
            <person name="Zhuang L."/>
        </authorList>
    </citation>
    <scope>NUCLEOTIDE SEQUENCE [LARGE SCALE GENOMIC DNA]</scope>
    <source>
        <strain evidence="1 2">HN-E44</strain>
    </source>
</reference>
<name>A0A2U0HY48_9FLAO</name>
<dbReference type="OrthoDB" id="1144359at2"/>